<dbReference type="Proteomes" id="UP000594260">
    <property type="component" value="Unplaced"/>
</dbReference>
<dbReference type="GeneID" id="111252853"/>
<evidence type="ECO:0000256" key="1">
    <source>
        <dbReference type="SAM" id="Phobius"/>
    </source>
</evidence>
<sequence>MNYLLHDKAFPHFGQASKMLVTGWQGAVISAVSMLALLLLLVCSMAPPCSGQFFPPFGSVGAPYLGHACLAVADPLTCTASGCIFGTDSMGCDVCTCPVGVPMPMPVGMPIF</sequence>
<dbReference type="AlphaFoldDB" id="A0A7M7KHU6"/>
<reference evidence="2" key="1">
    <citation type="submission" date="2021-01" db="UniProtKB">
        <authorList>
            <consortium name="EnsemblMetazoa"/>
        </authorList>
    </citation>
    <scope>IDENTIFICATION</scope>
</reference>
<keyword evidence="1" id="KW-0812">Transmembrane</keyword>
<protein>
    <submittedName>
        <fullName evidence="2">Uncharacterized protein</fullName>
    </submittedName>
</protein>
<proteinExistence type="predicted"/>
<feature type="transmembrane region" description="Helical" evidence="1">
    <location>
        <begin position="21"/>
        <end position="42"/>
    </location>
</feature>
<name>A0A7M7KHU6_VARDE</name>
<dbReference type="InParanoid" id="A0A7M7KHU6"/>
<evidence type="ECO:0000313" key="3">
    <source>
        <dbReference type="Proteomes" id="UP000594260"/>
    </source>
</evidence>
<keyword evidence="1" id="KW-1133">Transmembrane helix</keyword>
<dbReference type="KEGG" id="vde:111252853"/>
<dbReference type="EnsemblMetazoa" id="XM_022811399">
    <property type="protein sequence ID" value="XP_022667134"/>
    <property type="gene ID" value="LOC111252853"/>
</dbReference>
<keyword evidence="3" id="KW-1185">Reference proteome</keyword>
<keyword evidence="1" id="KW-0472">Membrane</keyword>
<dbReference type="RefSeq" id="XP_022667134.1">
    <property type="nucleotide sequence ID" value="XM_022811399.1"/>
</dbReference>
<evidence type="ECO:0000313" key="2">
    <source>
        <dbReference type="EnsemblMetazoa" id="XP_022667134"/>
    </source>
</evidence>
<accession>A0A7M7KHU6</accession>
<organism evidence="2 3">
    <name type="scientific">Varroa destructor</name>
    <name type="common">Honeybee mite</name>
    <dbReference type="NCBI Taxonomy" id="109461"/>
    <lineage>
        <taxon>Eukaryota</taxon>
        <taxon>Metazoa</taxon>
        <taxon>Ecdysozoa</taxon>
        <taxon>Arthropoda</taxon>
        <taxon>Chelicerata</taxon>
        <taxon>Arachnida</taxon>
        <taxon>Acari</taxon>
        <taxon>Parasitiformes</taxon>
        <taxon>Mesostigmata</taxon>
        <taxon>Gamasina</taxon>
        <taxon>Dermanyssoidea</taxon>
        <taxon>Varroidae</taxon>
        <taxon>Varroa</taxon>
    </lineage>
</organism>